<proteinExistence type="predicted"/>
<gene>
    <name evidence="2" type="ORF">BN1205_061800</name>
</gene>
<feature type="signal peptide" evidence="1">
    <location>
        <begin position="1"/>
        <end position="22"/>
    </location>
</feature>
<name>A0A0F7V9T7_TOXGV</name>
<sequence length="1442" mass="160863">MAFRREGLSIFVLHVFCIVVTAHFQDASGDTVANHLIPDAGHEPYSSRKSLDESIDASDQISALIRHAISNLWTVIFPSWPNRGEATFDHSVQEKAEGEARRLATEGRASPEVCAAGMQWALTSCYRSPASAGGHRGDDGIDNLIAGGPGQSLLSRKTVFSLANVADTMQQSISRWSVSDRIDASYLKFGFKTAAALDASGVLTSEANPEARVVEEANIPEGESKIKQTIASAFLMYKSEWQEFSQHLWNRFLGHLQYIVAIRSAEVVLESADLSKPTKDLQEPEQLYWGDVERLAVCISQQGCLGDTPTEIMARASKCVDTLGITSYRAMPGLLRQNDRAALHKLFIAAYAELLMALDAIQGTPTGDEEQFHLEFYKKQPGERLYASKRDSVASPVSMADAALESLSYCDAAARARRQELADFLLRNLRLVADATNIKLSSATTAALQDVSAAGKAASQTLLELVLGELQTACASAIDREDQGFNLLRRCVTNFINAMPNALSKAFFADKVETLAKTLRLGVEAKKPTNSYLQEVNSIATKISDILKDLAMQETRSFRFLLPLRNSTPRLADLVDMPRDELVAVAEAFALSQYEEDSYKKYLTVISKNVVSSDAAEQPRTALATSSLVLESVRIVDEQLPEEVDLGQRFRILAERTGLSTRDILSVQSERIALGIFQDVHNNMRDPLSNERIETVNKLDEFILKSVKRDTGEILTEAEETDGHFRRSSIKGSETTAATLYIQIRSQVARRVKYLFASELVAEIKIEHQTTQKDPSLLDMLRKSGAGEKSDFRRDLPLMFMVDSMYGCARQMAPVILHDKYIKPTCQLTRGKPTAIADCVSPSEELSKALIREPLLLQARAPQWLSAKKVSKQCRLMESLIDDGATSGDFKFLIMSEMEKYDCGKDTLDQDYWARYALKAEMLRSLYQRYSEDKTAPTVDDFILSMFGVNVETFRRSKRVEARSSKLLIQRTFQSVVKGHSYLDQCRQDEATFLNELGVSLQKEFSRIIGKNDGEPPRQTPQQLISIIQPVVGNASLERDAAAELREFRLPFYFPSRAAEASERLPSVAFHMSKELEKRRSTIEPFPYSFPPRHQHLIDCILVVRLYHEYIEQSGEVKDVDSLYEQARRHSVFAQTFESLGLQWSSRDLQQFRFALCITCAKYLPSIMLEKLETGKSAAAASFDQSSELCKELYRRQGWALSPVTKSIQLNLSPDHMAHRIISRLLRDISQVHEVTKVRLVAVCSGAATLSLAYQDIEAAMFEGSRRSEGALLRQWTTQKKPDRYKVKQVTDIFSSKSMDASNTPQNPLSVAGALNVFARTRLPPKEYAAVVRRKLKDNDVSLGSFCHSMRILNFLKEITASGAVLHRGLATWNVLLPSNTKKQILAIREAVAAKSHPLASSLCLAAPPEKEAQNLLKVLDPRAWAEQLIGRSIEGDVEETG</sequence>
<evidence type="ECO:0000313" key="2">
    <source>
        <dbReference type="EMBL" id="CEL76869.1"/>
    </source>
</evidence>
<reference evidence="2" key="1">
    <citation type="journal article" date="2015" name="PLoS ONE">
        <title>Comprehensive Evaluation of Toxoplasma gondii VEG and Neospora caninum LIV Genomes with Tachyzoite Stage Transcriptome and Proteome Defines Novel Transcript Features.</title>
        <authorList>
            <person name="Ramaprasad A."/>
            <person name="Mourier T."/>
            <person name="Naeem R."/>
            <person name="Malas T.B."/>
            <person name="Moussa E."/>
            <person name="Panigrahi A."/>
            <person name="Vermont S.J."/>
            <person name="Otto T.D."/>
            <person name="Wastling J."/>
            <person name="Pain A."/>
        </authorList>
    </citation>
    <scope>NUCLEOTIDE SEQUENCE</scope>
    <source>
        <strain evidence="2">VEG</strain>
    </source>
</reference>
<organism evidence="2">
    <name type="scientific">Toxoplasma gondii (strain ATCC 50861 / VEG)</name>
    <dbReference type="NCBI Taxonomy" id="432359"/>
    <lineage>
        <taxon>Eukaryota</taxon>
        <taxon>Sar</taxon>
        <taxon>Alveolata</taxon>
        <taxon>Apicomplexa</taxon>
        <taxon>Conoidasida</taxon>
        <taxon>Coccidia</taxon>
        <taxon>Eucoccidiorida</taxon>
        <taxon>Eimeriorina</taxon>
        <taxon>Sarcocystidae</taxon>
        <taxon>Toxoplasma</taxon>
    </lineage>
</organism>
<protein>
    <recommendedName>
        <fullName evidence="3">Transmembrane protein</fullName>
    </recommendedName>
</protein>
<evidence type="ECO:0000256" key="1">
    <source>
        <dbReference type="SAM" id="SignalP"/>
    </source>
</evidence>
<feature type="chain" id="PRO_5002523933" description="Transmembrane protein" evidence="1">
    <location>
        <begin position="23"/>
        <end position="1442"/>
    </location>
</feature>
<accession>A0A0F7V9T7</accession>
<evidence type="ECO:0008006" key="3">
    <source>
        <dbReference type="Google" id="ProtNLM"/>
    </source>
</evidence>
<dbReference type="EMBL" id="LN714500">
    <property type="protein sequence ID" value="CEL76869.1"/>
    <property type="molecule type" value="Genomic_DNA"/>
</dbReference>
<keyword evidence="1" id="KW-0732">Signal</keyword>